<dbReference type="GeneID" id="70242519"/>
<reference evidence="2" key="1">
    <citation type="submission" date="2021-12" db="EMBL/GenBank/DDBJ databases">
        <title>Convergent genome expansion in fungi linked to evolution of root-endophyte symbiosis.</title>
        <authorList>
            <consortium name="DOE Joint Genome Institute"/>
            <person name="Ke Y.-H."/>
            <person name="Bonito G."/>
            <person name="Liao H.-L."/>
            <person name="Looney B."/>
            <person name="Rojas-Flechas A."/>
            <person name="Nash J."/>
            <person name="Hameed K."/>
            <person name="Schadt C."/>
            <person name="Martin F."/>
            <person name="Crous P.W."/>
            <person name="Miettinen O."/>
            <person name="Magnuson J.K."/>
            <person name="Labbe J."/>
            <person name="Jacobson D."/>
            <person name="Doktycz M.J."/>
            <person name="Veneault-Fourrey C."/>
            <person name="Kuo A."/>
            <person name="Mondo S."/>
            <person name="Calhoun S."/>
            <person name="Riley R."/>
            <person name="Ohm R."/>
            <person name="LaButti K."/>
            <person name="Andreopoulos B."/>
            <person name="Pangilinan J."/>
            <person name="Nolan M."/>
            <person name="Tritt A."/>
            <person name="Clum A."/>
            <person name="Lipzen A."/>
            <person name="Daum C."/>
            <person name="Barry K."/>
            <person name="Grigoriev I.V."/>
            <person name="Vilgalys R."/>
        </authorList>
    </citation>
    <scope>NUCLEOTIDE SEQUENCE</scope>
    <source>
        <strain evidence="2">PMI_201</strain>
    </source>
</reference>
<feature type="compositionally biased region" description="Low complexity" evidence="1">
    <location>
        <begin position="459"/>
        <end position="475"/>
    </location>
</feature>
<feature type="compositionally biased region" description="Basic and acidic residues" evidence="1">
    <location>
        <begin position="62"/>
        <end position="79"/>
    </location>
</feature>
<evidence type="ECO:0000313" key="3">
    <source>
        <dbReference type="Proteomes" id="UP001201262"/>
    </source>
</evidence>
<name>A0AAD4PV40_9EURO</name>
<protein>
    <submittedName>
        <fullName evidence="2">Uncharacterized protein</fullName>
    </submittedName>
</protein>
<evidence type="ECO:0000256" key="1">
    <source>
        <dbReference type="SAM" id="MobiDB-lite"/>
    </source>
</evidence>
<organism evidence="2 3">
    <name type="scientific">Talaromyces proteolyticus</name>
    <dbReference type="NCBI Taxonomy" id="1131652"/>
    <lineage>
        <taxon>Eukaryota</taxon>
        <taxon>Fungi</taxon>
        <taxon>Dikarya</taxon>
        <taxon>Ascomycota</taxon>
        <taxon>Pezizomycotina</taxon>
        <taxon>Eurotiomycetes</taxon>
        <taxon>Eurotiomycetidae</taxon>
        <taxon>Eurotiales</taxon>
        <taxon>Trichocomaceae</taxon>
        <taxon>Talaromyces</taxon>
        <taxon>Talaromyces sect. Bacilispori</taxon>
    </lineage>
</organism>
<comment type="caution">
    <text evidence="2">The sequence shown here is derived from an EMBL/GenBank/DDBJ whole genome shotgun (WGS) entry which is preliminary data.</text>
</comment>
<dbReference type="EMBL" id="JAJTJA010000014">
    <property type="protein sequence ID" value="KAH8690191.1"/>
    <property type="molecule type" value="Genomic_DNA"/>
</dbReference>
<feature type="region of interest" description="Disordered" evidence="1">
    <location>
        <begin position="454"/>
        <end position="488"/>
    </location>
</feature>
<accession>A0AAD4PV40</accession>
<sequence>MNYKYSFLPSWSYGQGPFQWRFSRMTYFATVIFVTLLVFSLAYVYAEEPPFWPSAQSPPHSSNDHKPPGAPHDDDRPGPDLEYGDGDIPLVKPKDLRVVGVIFYGRRDRSSILECYTRQNLVSNGGWLDQVIWAQNTDNEDDLAWIDTVAAASDGGYKLVRIENKGYGNVYKAAFTERNTIYVKIDDDVVFIEPQAIAKSVMTLISNPQALMISANVVNSPALGWWHYHSDAAHSFKPELIPKNPELATRGNGMWKTSDLPFWDGDASLDFKDFDNFSNFFHVTEDEDIPKHRWLPTSKESDIYSSSIAATDAEGGPHLTKWQIGAQNHYSFFTNLENGELGKYGISKDYGKGTTWSMRNHRLSINFIVMHGADVLDYMDVITAHPHGDDEHQLTVEMPITLNRPVLVESHSIVSHFSYGPQRWLHKTDILERYFNYANENVCPGKSLVDPLSPNMKVPSSLSSASKYPSSPSTSRVRRGYRRTNDIQ</sequence>
<dbReference type="AlphaFoldDB" id="A0AAD4PV40"/>
<feature type="region of interest" description="Disordered" evidence="1">
    <location>
        <begin position="54"/>
        <end position="88"/>
    </location>
</feature>
<dbReference type="RefSeq" id="XP_046066474.1">
    <property type="nucleotide sequence ID" value="XM_046212232.1"/>
</dbReference>
<evidence type="ECO:0000313" key="2">
    <source>
        <dbReference type="EMBL" id="KAH8690191.1"/>
    </source>
</evidence>
<gene>
    <name evidence="2" type="ORF">BGW36DRAFT_307337</name>
</gene>
<keyword evidence="3" id="KW-1185">Reference proteome</keyword>
<dbReference type="Proteomes" id="UP001201262">
    <property type="component" value="Unassembled WGS sequence"/>
</dbReference>
<proteinExistence type="predicted"/>